<keyword evidence="4" id="KW-1185">Reference proteome</keyword>
<feature type="region of interest" description="Disordered" evidence="1">
    <location>
        <begin position="75"/>
        <end position="113"/>
    </location>
</feature>
<sequence>MSTDLSITITIVGLLLSVATFYIGRQTASKNDGKAAGALETDLKYVKESVGRIESKLDRDTQRLEGRIDEISRQMSEISSEASRAHESAKSAHNRIDEHLTREHGIERRGGTA</sequence>
<dbReference type="RefSeq" id="WP_154466853.1">
    <property type="nucleotide sequence ID" value="NZ_VUMI01000038.1"/>
</dbReference>
<protein>
    <recommendedName>
        <fullName evidence="5">DUF2746 domain-containing protein</fullName>
    </recommendedName>
</protein>
<dbReference type="AlphaFoldDB" id="A0A6N7WLZ5"/>
<comment type="caution">
    <text evidence="3">The sequence shown here is derived from an EMBL/GenBank/DDBJ whole genome shotgun (WGS) entry which is preliminary data.</text>
</comment>
<feature type="transmembrane region" description="Helical" evidence="2">
    <location>
        <begin position="6"/>
        <end position="24"/>
    </location>
</feature>
<keyword evidence="2" id="KW-0472">Membrane</keyword>
<feature type="compositionally biased region" description="Basic and acidic residues" evidence="1">
    <location>
        <begin position="83"/>
        <end position="113"/>
    </location>
</feature>
<dbReference type="Proteomes" id="UP000436047">
    <property type="component" value="Unassembled WGS sequence"/>
</dbReference>
<evidence type="ECO:0000313" key="4">
    <source>
        <dbReference type="Proteomes" id="UP000436047"/>
    </source>
</evidence>
<proteinExistence type="predicted"/>
<evidence type="ECO:0000256" key="1">
    <source>
        <dbReference type="SAM" id="MobiDB-lite"/>
    </source>
</evidence>
<keyword evidence="2" id="KW-0812">Transmembrane</keyword>
<gene>
    <name evidence="3" type="ORF">FYJ45_19645</name>
</gene>
<evidence type="ECO:0000256" key="2">
    <source>
        <dbReference type="SAM" id="Phobius"/>
    </source>
</evidence>
<evidence type="ECO:0008006" key="5">
    <source>
        <dbReference type="Google" id="ProtNLM"/>
    </source>
</evidence>
<dbReference type="EMBL" id="VUMI01000038">
    <property type="protein sequence ID" value="MSS90410.1"/>
    <property type="molecule type" value="Genomic_DNA"/>
</dbReference>
<dbReference type="Gene3D" id="1.20.5.190">
    <property type="match status" value="1"/>
</dbReference>
<reference evidence="3 4" key="1">
    <citation type="submission" date="2019-08" db="EMBL/GenBank/DDBJ databases">
        <title>In-depth cultivation of the pig gut microbiome towards novel bacterial diversity and tailored functional studies.</title>
        <authorList>
            <person name="Wylensek D."/>
            <person name="Hitch T.C.A."/>
            <person name="Clavel T."/>
        </authorList>
    </citation>
    <scope>NUCLEOTIDE SEQUENCE [LARGE SCALE GENOMIC DNA]</scope>
    <source>
        <strain evidence="3 4">WCA-389-WT-23B</strain>
    </source>
</reference>
<name>A0A6N7WLZ5_9FIRM</name>
<accession>A0A6N7WLZ5</accession>
<organism evidence="3 4">
    <name type="scientific">Eisenbergiella porci</name>
    <dbReference type="NCBI Taxonomy" id="2652274"/>
    <lineage>
        <taxon>Bacteria</taxon>
        <taxon>Bacillati</taxon>
        <taxon>Bacillota</taxon>
        <taxon>Clostridia</taxon>
        <taxon>Lachnospirales</taxon>
        <taxon>Lachnospiraceae</taxon>
        <taxon>Eisenbergiella</taxon>
    </lineage>
</organism>
<keyword evidence="2" id="KW-1133">Transmembrane helix</keyword>
<dbReference type="GeneID" id="86055248"/>
<evidence type="ECO:0000313" key="3">
    <source>
        <dbReference type="EMBL" id="MSS90410.1"/>
    </source>
</evidence>